<keyword evidence="1" id="KW-0732">Signal</keyword>
<dbReference type="EMBL" id="RZNZ01000010">
    <property type="protein sequence ID" value="KAA8819559.1"/>
    <property type="molecule type" value="Genomic_DNA"/>
</dbReference>
<dbReference type="AlphaFoldDB" id="A0A5J5E2R6"/>
<dbReference type="SMART" id="SM00858">
    <property type="entry name" value="SAF"/>
    <property type="match status" value="1"/>
</dbReference>
<name>A0A5J5E2R6_9BIFI</name>
<keyword evidence="4" id="KW-0966">Cell projection</keyword>
<feature type="signal peptide" evidence="1">
    <location>
        <begin position="1"/>
        <end position="36"/>
    </location>
</feature>
<dbReference type="OrthoDB" id="3235133at2"/>
<dbReference type="Proteomes" id="UP000374630">
    <property type="component" value="Unassembled WGS sequence"/>
</dbReference>
<evidence type="ECO:0000313" key="5">
    <source>
        <dbReference type="Proteomes" id="UP000345527"/>
    </source>
</evidence>
<evidence type="ECO:0000256" key="1">
    <source>
        <dbReference type="SAM" id="SignalP"/>
    </source>
</evidence>
<feature type="domain" description="SAF" evidence="2">
    <location>
        <begin position="48"/>
        <end position="110"/>
    </location>
</feature>
<dbReference type="EMBL" id="RZOA01000009">
    <property type="protein sequence ID" value="KAA8823433.1"/>
    <property type="molecule type" value="Genomic_DNA"/>
</dbReference>
<dbReference type="Proteomes" id="UP000345527">
    <property type="component" value="Unassembled WGS sequence"/>
</dbReference>
<protein>
    <submittedName>
        <fullName evidence="4">Flagellar biosynthesis protein FlgA</fullName>
    </submittedName>
</protein>
<evidence type="ECO:0000313" key="3">
    <source>
        <dbReference type="EMBL" id="KAA8819559.1"/>
    </source>
</evidence>
<gene>
    <name evidence="4" type="ORF">EM848_05700</name>
    <name evidence="3" type="ORF">EMO90_07930</name>
</gene>
<evidence type="ECO:0000313" key="4">
    <source>
        <dbReference type="EMBL" id="KAA8823433.1"/>
    </source>
</evidence>
<comment type="caution">
    <text evidence="4">The sequence shown here is derived from an EMBL/GenBank/DDBJ whole genome shotgun (WGS) entry which is preliminary data.</text>
</comment>
<evidence type="ECO:0000259" key="2">
    <source>
        <dbReference type="SMART" id="SM00858"/>
    </source>
</evidence>
<dbReference type="Pfam" id="PF08666">
    <property type="entry name" value="SAF"/>
    <property type="match status" value="1"/>
</dbReference>
<dbReference type="CDD" id="cd11614">
    <property type="entry name" value="SAF_CpaB_FlgA_like"/>
    <property type="match status" value="1"/>
</dbReference>
<reference evidence="5 6" key="1">
    <citation type="journal article" date="2019" name="Syst. Appl. Microbiol.">
        <title>Characterization of Bifidobacterium species in feaces of the Egyptian fruit bat: Description of B. vespertilionis sp. nov. and B. rousetti sp. nov.</title>
        <authorList>
            <person name="Modesto M."/>
            <person name="Satti M."/>
            <person name="Watanabe K."/>
            <person name="Puglisi E."/>
            <person name="Morelli L."/>
            <person name="Huang C.-H."/>
            <person name="Liou J.-S."/>
            <person name="Miyashita M."/>
            <person name="Tamura T."/>
            <person name="Saito S."/>
            <person name="Mori K."/>
            <person name="Huang L."/>
            <person name="Sciavilla P."/>
            <person name="Sandri C."/>
            <person name="Spiezio C."/>
            <person name="Vitali F."/>
            <person name="Cavalieri D."/>
            <person name="Perpetuini G."/>
            <person name="Tofalo R."/>
            <person name="Bonetti A."/>
            <person name="Arita M."/>
            <person name="Mattarelli P."/>
        </authorList>
    </citation>
    <scope>NUCLEOTIDE SEQUENCE [LARGE SCALE GENOMIC DNA]</scope>
    <source>
        <strain evidence="3 6">RST16</strain>
        <strain evidence="4 5">RST8</strain>
    </source>
</reference>
<dbReference type="Gene3D" id="3.90.1210.10">
    <property type="entry name" value="Antifreeze-like/N-acetylneuraminic acid synthase C-terminal domain"/>
    <property type="match status" value="1"/>
</dbReference>
<keyword evidence="4" id="KW-0969">Cilium</keyword>
<keyword evidence="6" id="KW-1185">Reference proteome</keyword>
<feature type="chain" id="PRO_5030132088" evidence="1">
    <location>
        <begin position="37"/>
        <end position="229"/>
    </location>
</feature>
<evidence type="ECO:0000313" key="6">
    <source>
        <dbReference type="Proteomes" id="UP000374630"/>
    </source>
</evidence>
<keyword evidence="4" id="KW-0282">Flagellum</keyword>
<organism evidence="4 5">
    <name type="scientific">Bifidobacterium vespertilionis</name>
    <dbReference type="NCBI Taxonomy" id="2562524"/>
    <lineage>
        <taxon>Bacteria</taxon>
        <taxon>Bacillati</taxon>
        <taxon>Actinomycetota</taxon>
        <taxon>Actinomycetes</taxon>
        <taxon>Bifidobacteriales</taxon>
        <taxon>Bifidobacteriaceae</taxon>
        <taxon>Bifidobacterium</taxon>
    </lineage>
</organism>
<dbReference type="RefSeq" id="WP_150353966.1">
    <property type="nucleotide sequence ID" value="NZ_RZNZ01000010.1"/>
</dbReference>
<sequence>MNATRKTKQSTLARRRLSMRVRRLGAALCAALAVFAALQSLSALVRTETVVVASADIARGETVGAAMVSVVEIPVSGLGSGAYRDAGEVGGSIAQIPIARGQPLFRGMIAKAPVAPDGSTTIEVRLASVPDRLIAGDAVDLVSSVGCGDQPAQSCTLATNALTISAPIGSAGSAPKGGLGGMTDMATEPLTVTFALKPQEALAVLAQQEAGPLLAVLHAPDGEQSDGEH</sequence>
<proteinExistence type="predicted"/>
<accession>A0A5J5E2R6</accession>
<dbReference type="InterPro" id="IPR013974">
    <property type="entry name" value="SAF"/>
</dbReference>